<name>A0A9Q0K6D5_9MAGN</name>
<dbReference type="AlphaFoldDB" id="A0A9Q0K6D5"/>
<feature type="compositionally biased region" description="Low complexity" evidence="1">
    <location>
        <begin position="67"/>
        <end position="76"/>
    </location>
</feature>
<keyword evidence="3" id="KW-1185">Reference proteome</keyword>
<feature type="compositionally biased region" description="Polar residues" evidence="1">
    <location>
        <begin position="12"/>
        <end position="26"/>
    </location>
</feature>
<accession>A0A9Q0K6D5</accession>
<evidence type="ECO:0000313" key="2">
    <source>
        <dbReference type="EMBL" id="KAJ4964801.1"/>
    </source>
</evidence>
<evidence type="ECO:0000256" key="1">
    <source>
        <dbReference type="SAM" id="MobiDB-lite"/>
    </source>
</evidence>
<proteinExistence type="predicted"/>
<reference evidence="2" key="1">
    <citation type="journal article" date="2023" name="Plant J.">
        <title>The genome of the king protea, Protea cynaroides.</title>
        <authorList>
            <person name="Chang J."/>
            <person name="Duong T.A."/>
            <person name="Schoeman C."/>
            <person name="Ma X."/>
            <person name="Roodt D."/>
            <person name="Barker N."/>
            <person name="Li Z."/>
            <person name="Van de Peer Y."/>
            <person name="Mizrachi E."/>
        </authorList>
    </citation>
    <scope>NUCLEOTIDE SEQUENCE</scope>
    <source>
        <tissue evidence="2">Young leaves</tissue>
    </source>
</reference>
<feature type="region of interest" description="Disordered" evidence="1">
    <location>
        <begin position="67"/>
        <end position="91"/>
    </location>
</feature>
<comment type="caution">
    <text evidence="2">The sequence shown here is derived from an EMBL/GenBank/DDBJ whole genome shotgun (WGS) entry which is preliminary data.</text>
</comment>
<organism evidence="2 3">
    <name type="scientific">Protea cynaroides</name>
    <dbReference type="NCBI Taxonomy" id="273540"/>
    <lineage>
        <taxon>Eukaryota</taxon>
        <taxon>Viridiplantae</taxon>
        <taxon>Streptophyta</taxon>
        <taxon>Embryophyta</taxon>
        <taxon>Tracheophyta</taxon>
        <taxon>Spermatophyta</taxon>
        <taxon>Magnoliopsida</taxon>
        <taxon>Proteales</taxon>
        <taxon>Proteaceae</taxon>
        <taxon>Protea</taxon>
    </lineage>
</organism>
<protein>
    <submittedName>
        <fullName evidence="2">Uncharacterized protein</fullName>
    </submittedName>
</protein>
<gene>
    <name evidence="2" type="ORF">NE237_016650</name>
</gene>
<sequence>MDSNRDILHYQDNVSTDPLPPSINQVPSIPNPLPPLPSNYHENFLALISNSSSPKSVVDPLPYSGAAPSAGTSSGGNSTWKNSPLPKPRKLKTNLHCAPISLEGSIKMDGNRERYLAVGLTTLSDPQVICPNPSVFAPVVTPSLQPMNPAFPSYSSQALPSATSLVRLHNPFLALDGLYTGLEDMSSTFLATASCNLNHQQPSAANPHPSVPLCPDIDGSDLHSDLAVQNPKPPTLSISAPSCVS</sequence>
<evidence type="ECO:0000313" key="3">
    <source>
        <dbReference type="Proteomes" id="UP001141806"/>
    </source>
</evidence>
<dbReference type="Proteomes" id="UP001141806">
    <property type="component" value="Unassembled WGS sequence"/>
</dbReference>
<feature type="region of interest" description="Disordered" evidence="1">
    <location>
        <begin position="1"/>
        <end position="31"/>
    </location>
</feature>
<dbReference type="EMBL" id="JAMYWD010000007">
    <property type="protein sequence ID" value="KAJ4964801.1"/>
    <property type="molecule type" value="Genomic_DNA"/>
</dbReference>